<sequence length="247" mass="27376">MSDRFPEAVALALTATGWQPGIHIPEEELLRWYRALGTAGIEVPPSAIKALWEFGGMTVHQYGPGTDMSRMPFRIDPLVGLYAGDVLAAYGAALGRPLTPVGEYDLGRGRLAMDPRGAVYLWWGDLWHVADTFDGALIALIEGRRPTRLNLTPAREPLPPKPIDEREARDKARRHVVGGGPHAPVDFVMTEFEYGWLVQPIFADPDPMANVGAGQWIIDRRNGRVSLWPSLPTENILALFRERHVDA</sequence>
<dbReference type="OrthoDB" id="3351204at2"/>
<organism evidence="1 2">
    <name type="scientific">Embleya scabrispora</name>
    <dbReference type="NCBI Taxonomy" id="159449"/>
    <lineage>
        <taxon>Bacteria</taxon>
        <taxon>Bacillati</taxon>
        <taxon>Actinomycetota</taxon>
        <taxon>Actinomycetes</taxon>
        <taxon>Kitasatosporales</taxon>
        <taxon>Streptomycetaceae</taxon>
        <taxon>Embleya</taxon>
    </lineage>
</organism>
<dbReference type="RefSeq" id="WP_078975386.1">
    <property type="nucleotide sequence ID" value="NZ_MWQN01000001.1"/>
</dbReference>
<accession>A0A1T3NWQ2</accession>
<dbReference type="EMBL" id="MWQN01000001">
    <property type="protein sequence ID" value="OPC81080.1"/>
    <property type="molecule type" value="Genomic_DNA"/>
</dbReference>
<dbReference type="Proteomes" id="UP000190037">
    <property type="component" value="Unassembled WGS sequence"/>
</dbReference>
<dbReference type="InterPro" id="IPR025850">
    <property type="entry name" value="SUKH-3"/>
</dbReference>
<gene>
    <name evidence="1" type="ORF">B4N89_09060</name>
</gene>
<dbReference type="STRING" id="159449.B4N89_09060"/>
<reference evidence="1 2" key="1">
    <citation type="submission" date="2017-03" db="EMBL/GenBank/DDBJ databases">
        <title>Draft genome sequence of Streptomyces scabrisporus NF3, endophyte isolated from Amphipterygium adstringens.</title>
        <authorList>
            <person name="Vazquez M."/>
            <person name="Ceapa C.D."/>
            <person name="Rodriguez Luna D."/>
            <person name="Sanchez Esquivel S."/>
        </authorList>
    </citation>
    <scope>NUCLEOTIDE SEQUENCE [LARGE SCALE GENOMIC DNA]</scope>
    <source>
        <strain evidence="1 2">NF3</strain>
    </source>
</reference>
<comment type="caution">
    <text evidence="1">The sequence shown here is derived from an EMBL/GenBank/DDBJ whole genome shotgun (WGS) entry which is preliminary data.</text>
</comment>
<evidence type="ECO:0000313" key="1">
    <source>
        <dbReference type="EMBL" id="OPC81080.1"/>
    </source>
</evidence>
<name>A0A1T3NWQ2_9ACTN</name>
<dbReference type="Pfam" id="PF14433">
    <property type="entry name" value="SUKH-3"/>
    <property type="match status" value="1"/>
</dbReference>
<evidence type="ECO:0008006" key="3">
    <source>
        <dbReference type="Google" id="ProtNLM"/>
    </source>
</evidence>
<evidence type="ECO:0000313" key="2">
    <source>
        <dbReference type="Proteomes" id="UP000190037"/>
    </source>
</evidence>
<protein>
    <recommendedName>
        <fullName evidence="3">SUKH-3 domain containing protein</fullName>
    </recommendedName>
</protein>
<proteinExistence type="predicted"/>
<keyword evidence="2" id="KW-1185">Reference proteome</keyword>
<dbReference type="AlphaFoldDB" id="A0A1T3NWQ2"/>